<proteinExistence type="predicted"/>
<organism evidence="1">
    <name type="scientific">Leviviridae sp</name>
    <dbReference type="NCBI Taxonomy" id="2027243"/>
    <lineage>
        <taxon>Viruses</taxon>
        <taxon>Riboviria</taxon>
        <taxon>Orthornavirae</taxon>
        <taxon>Lenarviricota</taxon>
        <taxon>Leviviricetes</taxon>
        <taxon>Norzivirales</taxon>
        <taxon>Fiersviridae</taxon>
    </lineage>
</organism>
<accession>A0A514D944</accession>
<sequence>MSFGATLTITVNSVAKVLNRINQDNYGSEYYLRSSLDEYRVKIRHSKESPLSDGRQFDRHNVEVTHTVFAVGAVPEIKRVDSFTNRTLGTDDITASGYLFAAFATYMANATVQGDLLTWQS</sequence>
<evidence type="ECO:0000313" key="1">
    <source>
        <dbReference type="EMBL" id="QDH90128.1"/>
    </source>
</evidence>
<dbReference type="InterPro" id="IPR054457">
    <property type="entry name" value="PhiCb5_coat"/>
</dbReference>
<protein>
    <submittedName>
        <fullName evidence="1">Uncharacterized protein</fullName>
    </submittedName>
</protein>
<reference evidence="1" key="1">
    <citation type="submission" date="2019-05" db="EMBL/GenBank/DDBJ databases">
        <title>Metatranscriptomic reconstruction reveals RNA viruses with the potential to shape carbon cycling in soil.</title>
        <authorList>
            <person name="Starr E.P."/>
            <person name="Nuccio E."/>
            <person name="Pett-Ridge J."/>
            <person name="Banfield J.F."/>
            <person name="Firestone M.K."/>
        </authorList>
    </citation>
    <scope>NUCLEOTIDE SEQUENCE</scope>
    <source>
        <strain evidence="1">H4_Rhizo_Litter_20_scaffold_517</strain>
    </source>
</reference>
<dbReference type="Gene3D" id="2.40.160.220">
    <property type="match status" value="1"/>
</dbReference>
<gene>
    <name evidence="1" type="ORF">H4RhizoLitter20517_000002</name>
</gene>
<name>A0A514D944_9VIRU</name>
<dbReference type="EMBL" id="MN035288">
    <property type="protein sequence ID" value="QDH90128.1"/>
    <property type="molecule type" value="Genomic_RNA"/>
</dbReference>
<dbReference type="Pfam" id="PF22387">
    <property type="entry name" value="PhiCb5_coat"/>
    <property type="match status" value="1"/>
</dbReference>